<feature type="transmembrane region" description="Helical" evidence="10">
    <location>
        <begin position="387"/>
        <end position="406"/>
    </location>
</feature>
<comment type="subcellular location">
    <subcellularLocation>
        <location evidence="10">Cell inner membrane</location>
        <topology evidence="10">Multi-pass membrane protein</topology>
    </subcellularLocation>
    <subcellularLocation>
        <location evidence="1">Cell membrane</location>
        <topology evidence="1">Multi-pass membrane protein</topology>
    </subcellularLocation>
</comment>
<comment type="similarity">
    <text evidence="9 10 11">Belongs to the MurJ/MviN family.</text>
</comment>
<feature type="transmembrane region" description="Helical" evidence="10">
    <location>
        <begin position="486"/>
        <end position="506"/>
    </location>
</feature>
<evidence type="ECO:0000256" key="5">
    <source>
        <dbReference type="ARBA" id="ARBA00022984"/>
    </source>
</evidence>
<dbReference type="STRING" id="406100.SAMN04488052_102440"/>
<sequence length="514" mass="55440">MSLFRSTAVFGGLTMVSRVLGLARDVVIANVFGSSAATDAFFVAFKIPNFMRRLFAEGAFSQAFVPVLSEYRTQQDQAAVRALVGRASGTLLLILLVLTIAAVLASDYLVMLFAPGFMDDPETFGMAADMLRITFPYLLFISLVACAQGVLNTYGRFGPPAFAPVLLNLVLIASAWWWTAWFDEPIKALAWGVFIAGILQLLLMLPFLRAVGMLTLPRPNWRDSGVRRIMRLMLPALFGSSVAQINLLVDTILASFLITGSVSWLYYSDRLMEFPLGVFGVALGTVILPRLSSEHAARSPEQFSRTLDWALRWGVLIATPATVGLAVMAGPILATLFQHGAFTAADTRAATLSVMAYAIGLHGFILVKVLSPGFFARQDMTTPVKYAAVSMVCNMVLSITAVMLLMDTEVGHAALALATGIAASLNAGMLFTGLRRRGVYRPGAGWGRLLLQVGLASAIMGGVLLFGMADLQAWIDGTLLERIGALFGWLLLGMALYGASLLLLGLRPRTLREP</sequence>
<reference evidence="12 13" key="1">
    <citation type="submission" date="2016-10" db="EMBL/GenBank/DDBJ databases">
        <authorList>
            <person name="de Groot N.N."/>
        </authorList>
    </citation>
    <scope>NUCLEOTIDE SEQUENCE [LARGE SCALE GENOMIC DNA]</scope>
    <source>
        <strain evidence="12 13">CGMCC 1.6291</strain>
    </source>
</reference>
<evidence type="ECO:0000256" key="11">
    <source>
        <dbReference type="PIRNR" id="PIRNR002869"/>
    </source>
</evidence>
<comment type="pathway">
    <text evidence="10">Cell wall biogenesis; peptidoglycan biosynthesis.</text>
</comment>
<dbReference type="HAMAP" id="MF_02078">
    <property type="entry name" value="MurJ_MviN"/>
    <property type="match status" value="1"/>
</dbReference>
<keyword evidence="2 10" id="KW-1003">Cell membrane</keyword>
<evidence type="ECO:0000256" key="3">
    <source>
        <dbReference type="ARBA" id="ARBA00022692"/>
    </source>
</evidence>
<dbReference type="GO" id="GO:0005886">
    <property type="term" value="C:plasma membrane"/>
    <property type="evidence" value="ECO:0007669"/>
    <property type="project" value="UniProtKB-SubCell"/>
</dbReference>
<dbReference type="CDD" id="cd13123">
    <property type="entry name" value="MATE_MurJ_like"/>
    <property type="match status" value="1"/>
</dbReference>
<protein>
    <recommendedName>
        <fullName evidence="10">Probable lipid II flippase MurJ</fullName>
    </recommendedName>
</protein>
<dbReference type="PANTHER" id="PTHR47019">
    <property type="entry name" value="LIPID II FLIPPASE MURJ"/>
    <property type="match status" value="1"/>
</dbReference>
<feature type="transmembrane region" description="Helical" evidence="10">
    <location>
        <begin position="161"/>
        <end position="182"/>
    </location>
</feature>
<dbReference type="PRINTS" id="PR01806">
    <property type="entry name" value="VIRFACTRMVIN"/>
</dbReference>
<dbReference type="GO" id="GO:0008360">
    <property type="term" value="P:regulation of cell shape"/>
    <property type="evidence" value="ECO:0007669"/>
    <property type="project" value="UniProtKB-UniRule"/>
</dbReference>
<keyword evidence="4 10" id="KW-0133">Cell shape</keyword>
<feature type="transmembrane region" description="Helical" evidence="10">
    <location>
        <begin position="134"/>
        <end position="154"/>
    </location>
</feature>
<comment type="function">
    <text evidence="8 10 11">Involved in peptidoglycan biosynthesis. Transports lipid-linked peptidoglycan precursors from the inner to the outer leaflet of the cytoplasmic membrane.</text>
</comment>
<dbReference type="EMBL" id="FOEG01000002">
    <property type="protein sequence ID" value="SEO73054.1"/>
    <property type="molecule type" value="Genomic_DNA"/>
</dbReference>
<keyword evidence="10" id="KW-0997">Cell inner membrane</keyword>
<evidence type="ECO:0000256" key="8">
    <source>
        <dbReference type="ARBA" id="ARBA00060041"/>
    </source>
</evidence>
<keyword evidence="10 11" id="KW-0813">Transport</keyword>
<feature type="transmembrane region" description="Helical" evidence="10">
    <location>
        <begin position="354"/>
        <end position="375"/>
    </location>
</feature>
<keyword evidence="13" id="KW-1185">Reference proteome</keyword>
<keyword evidence="7 10" id="KW-0472">Membrane</keyword>
<feature type="transmembrane region" description="Helical" evidence="10">
    <location>
        <begin position="91"/>
        <end position="114"/>
    </location>
</feature>
<gene>
    <name evidence="10" type="primary">murJ</name>
    <name evidence="12" type="ORF">SAMN04488052_102440</name>
</gene>
<dbReference type="GO" id="GO:0071555">
    <property type="term" value="P:cell wall organization"/>
    <property type="evidence" value="ECO:0007669"/>
    <property type="project" value="UniProtKB-UniRule"/>
</dbReference>
<dbReference type="GO" id="GO:0009252">
    <property type="term" value="P:peptidoglycan biosynthetic process"/>
    <property type="evidence" value="ECO:0007669"/>
    <property type="project" value="UniProtKB-UniRule"/>
</dbReference>
<feature type="transmembrane region" description="Helical" evidence="10">
    <location>
        <begin position="274"/>
        <end position="292"/>
    </location>
</feature>
<dbReference type="UniPathway" id="UPA00219"/>
<dbReference type="AlphaFoldDB" id="A0A1H8S3R6"/>
<keyword evidence="6 10" id="KW-1133">Transmembrane helix</keyword>
<dbReference type="InterPro" id="IPR004268">
    <property type="entry name" value="MurJ"/>
</dbReference>
<keyword evidence="3 10" id="KW-0812">Transmembrane</keyword>
<feature type="transmembrane region" description="Helical" evidence="10">
    <location>
        <begin position="412"/>
        <end position="434"/>
    </location>
</feature>
<dbReference type="PANTHER" id="PTHR47019:SF1">
    <property type="entry name" value="LIPID II FLIPPASE MURJ"/>
    <property type="match status" value="1"/>
</dbReference>
<keyword evidence="10 11" id="KW-0961">Cell wall biogenesis/degradation</keyword>
<feature type="transmembrane region" description="Helical" evidence="10">
    <location>
        <begin position="232"/>
        <end position="254"/>
    </location>
</feature>
<accession>A0A1H8S3R6</accession>
<evidence type="ECO:0000313" key="12">
    <source>
        <dbReference type="EMBL" id="SEO73054.1"/>
    </source>
</evidence>
<feature type="transmembrane region" description="Helical" evidence="10">
    <location>
        <begin position="188"/>
        <end position="211"/>
    </location>
</feature>
<dbReference type="GO" id="GO:0015648">
    <property type="term" value="F:lipid-linked peptidoglycan transporter activity"/>
    <property type="evidence" value="ECO:0007669"/>
    <property type="project" value="UniProtKB-UniRule"/>
</dbReference>
<dbReference type="PIRSF" id="PIRSF002869">
    <property type="entry name" value="MviN"/>
    <property type="match status" value="1"/>
</dbReference>
<evidence type="ECO:0000256" key="10">
    <source>
        <dbReference type="HAMAP-Rule" id="MF_02078"/>
    </source>
</evidence>
<dbReference type="Proteomes" id="UP000199657">
    <property type="component" value="Unassembled WGS sequence"/>
</dbReference>
<evidence type="ECO:0000256" key="2">
    <source>
        <dbReference type="ARBA" id="ARBA00022475"/>
    </source>
</evidence>
<evidence type="ECO:0000256" key="1">
    <source>
        <dbReference type="ARBA" id="ARBA00004651"/>
    </source>
</evidence>
<organism evidence="12 13">
    <name type="scientific">Aquisalimonas asiatica</name>
    <dbReference type="NCBI Taxonomy" id="406100"/>
    <lineage>
        <taxon>Bacteria</taxon>
        <taxon>Pseudomonadati</taxon>
        <taxon>Pseudomonadota</taxon>
        <taxon>Gammaproteobacteria</taxon>
        <taxon>Chromatiales</taxon>
        <taxon>Ectothiorhodospiraceae</taxon>
        <taxon>Aquisalimonas</taxon>
    </lineage>
</organism>
<evidence type="ECO:0000256" key="7">
    <source>
        <dbReference type="ARBA" id="ARBA00023136"/>
    </source>
</evidence>
<feature type="transmembrane region" description="Helical" evidence="10">
    <location>
        <begin position="313"/>
        <end position="334"/>
    </location>
</feature>
<dbReference type="Pfam" id="PF03023">
    <property type="entry name" value="MurJ"/>
    <property type="match status" value="1"/>
</dbReference>
<proteinExistence type="inferred from homology"/>
<evidence type="ECO:0000256" key="4">
    <source>
        <dbReference type="ARBA" id="ARBA00022960"/>
    </source>
</evidence>
<feature type="transmembrane region" description="Helical" evidence="10">
    <location>
        <begin position="446"/>
        <end position="466"/>
    </location>
</feature>
<dbReference type="InterPro" id="IPR051050">
    <property type="entry name" value="Lipid_II_flippase_MurJ/MviN"/>
</dbReference>
<evidence type="ECO:0000313" key="13">
    <source>
        <dbReference type="Proteomes" id="UP000199657"/>
    </source>
</evidence>
<name>A0A1H8S3R6_9GAMM</name>
<dbReference type="GO" id="GO:0034204">
    <property type="term" value="P:lipid translocation"/>
    <property type="evidence" value="ECO:0007669"/>
    <property type="project" value="TreeGrafter"/>
</dbReference>
<evidence type="ECO:0000256" key="6">
    <source>
        <dbReference type="ARBA" id="ARBA00022989"/>
    </source>
</evidence>
<keyword evidence="5 10" id="KW-0573">Peptidoglycan synthesis</keyword>
<evidence type="ECO:0000256" key="9">
    <source>
        <dbReference type="ARBA" id="ARBA00061532"/>
    </source>
</evidence>
<feature type="transmembrane region" description="Helical" evidence="10">
    <location>
        <begin position="26"/>
        <end position="45"/>
    </location>
</feature>
<dbReference type="NCBIfam" id="TIGR01695">
    <property type="entry name" value="murJ_mviN"/>
    <property type="match status" value="1"/>
</dbReference>